<dbReference type="GO" id="GO:0010181">
    <property type="term" value="F:FMN binding"/>
    <property type="evidence" value="ECO:0007669"/>
    <property type="project" value="InterPro"/>
</dbReference>
<protein>
    <recommendedName>
        <fullName evidence="1">Flavodoxin-like domain-containing protein</fullName>
    </recommendedName>
</protein>
<dbReference type="Pfam" id="PF18962">
    <property type="entry name" value="Por_Secre_tail"/>
    <property type="match status" value="1"/>
</dbReference>
<dbReference type="SUPFAM" id="SSF52218">
    <property type="entry name" value="Flavoproteins"/>
    <property type="match status" value="1"/>
</dbReference>
<dbReference type="InterPro" id="IPR026444">
    <property type="entry name" value="Secre_tail"/>
</dbReference>
<dbReference type="PANTHER" id="PTHR39201:SF1">
    <property type="entry name" value="FLAVODOXIN-LIKE DOMAIN-CONTAINING PROTEIN"/>
    <property type="match status" value="1"/>
</dbReference>
<sequence length="273" mass="30282">MKKRKYLLSLLAIIVSTTYSNSETTEATPPVGNQKALVVYFTRTGNTKQVADFIHKTIESDRVELKTVEPYPESYNELLTQAQQEINSGYSPPLSTTIENMESYDIVFVGYPIWHGTTPPPIVTFLTEYDFSGKIVVPFCTSASSSGSSSFQKVQQLCLQSTVLDGLWLMSSSVESSQTRILEWLNRIGILGDNGTGIETVVDTKNTHSVSITESYLHVSGDFNRLTLINMNGAEISRTKEKTMPVGNLPAGIYFLKIDTKNNAMVTKKVIKK</sequence>
<organism evidence="2">
    <name type="scientific">termite gut metagenome</name>
    <dbReference type="NCBI Taxonomy" id="433724"/>
    <lineage>
        <taxon>unclassified sequences</taxon>
        <taxon>metagenomes</taxon>
        <taxon>organismal metagenomes</taxon>
    </lineage>
</organism>
<reference evidence="2" key="1">
    <citation type="submission" date="2019-03" db="EMBL/GenBank/DDBJ databases">
        <title>Single cell metagenomics reveals metabolic interactions within the superorganism composed of flagellate Streblomastix strix and complex community of Bacteroidetes bacteria on its surface.</title>
        <authorList>
            <person name="Treitli S.C."/>
            <person name="Kolisko M."/>
            <person name="Husnik F."/>
            <person name="Keeling P."/>
            <person name="Hampl V."/>
        </authorList>
    </citation>
    <scope>NUCLEOTIDE SEQUENCE</scope>
    <source>
        <strain evidence="2">STM</strain>
    </source>
</reference>
<accession>A0A5J4R271</accession>
<dbReference type="Gene3D" id="3.40.50.360">
    <property type="match status" value="1"/>
</dbReference>
<evidence type="ECO:0000313" key="2">
    <source>
        <dbReference type="EMBL" id="KAA6327091.1"/>
    </source>
</evidence>
<name>A0A5J4R271_9ZZZZ</name>
<proteinExistence type="predicted"/>
<dbReference type="InterPro" id="IPR001226">
    <property type="entry name" value="Flavodoxin_CS"/>
</dbReference>
<dbReference type="InterPro" id="IPR008254">
    <property type="entry name" value="Flavodoxin/NO_synth"/>
</dbReference>
<dbReference type="PROSITE" id="PS00201">
    <property type="entry name" value="FLAVODOXIN"/>
    <property type="match status" value="1"/>
</dbReference>
<dbReference type="AlphaFoldDB" id="A0A5J4R271"/>
<dbReference type="GO" id="GO:0009055">
    <property type="term" value="F:electron transfer activity"/>
    <property type="evidence" value="ECO:0007669"/>
    <property type="project" value="InterPro"/>
</dbReference>
<dbReference type="NCBIfam" id="TIGR04183">
    <property type="entry name" value="Por_Secre_tail"/>
    <property type="match status" value="1"/>
</dbReference>
<dbReference type="Pfam" id="PF12682">
    <property type="entry name" value="Flavodoxin_4"/>
    <property type="match status" value="1"/>
</dbReference>
<dbReference type="EMBL" id="SNRY01002050">
    <property type="protein sequence ID" value="KAA6327091.1"/>
    <property type="molecule type" value="Genomic_DNA"/>
</dbReference>
<feature type="domain" description="Flavodoxin-like" evidence="1">
    <location>
        <begin position="36"/>
        <end position="189"/>
    </location>
</feature>
<gene>
    <name evidence="2" type="ORF">EZS27_023890</name>
</gene>
<evidence type="ECO:0000259" key="1">
    <source>
        <dbReference type="PROSITE" id="PS50902"/>
    </source>
</evidence>
<dbReference type="PROSITE" id="PS50902">
    <property type="entry name" value="FLAVODOXIN_LIKE"/>
    <property type="match status" value="1"/>
</dbReference>
<dbReference type="PANTHER" id="PTHR39201">
    <property type="entry name" value="EXPORTED PROTEIN-RELATED"/>
    <property type="match status" value="1"/>
</dbReference>
<comment type="caution">
    <text evidence="2">The sequence shown here is derived from an EMBL/GenBank/DDBJ whole genome shotgun (WGS) entry which is preliminary data.</text>
</comment>
<dbReference type="InterPro" id="IPR029039">
    <property type="entry name" value="Flavoprotein-like_sf"/>
</dbReference>